<evidence type="ECO:0000256" key="3">
    <source>
        <dbReference type="ARBA" id="ARBA00023054"/>
    </source>
</evidence>
<evidence type="ECO:0000256" key="5">
    <source>
        <dbReference type="SAM" id="MobiDB-lite"/>
    </source>
</evidence>
<proteinExistence type="inferred from homology"/>
<name>A0A3S9A2K1_9BACL</name>
<dbReference type="Pfam" id="PF25919">
    <property type="entry name" value="BSH_CusB"/>
    <property type="match status" value="1"/>
</dbReference>
<dbReference type="SUPFAM" id="SSF111369">
    <property type="entry name" value="HlyD-like secretion proteins"/>
    <property type="match status" value="1"/>
</dbReference>
<dbReference type="Proteomes" id="UP000272528">
    <property type="component" value="Chromosome"/>
</dbReference>
<dbReference type="Gene3D" id="2.40.50.100">
    <property type="match status" value="1"/>
</dbReference>
<dbReference type="InterPro" id="IPR058790">
    <property type="entry name" value="BSH_CusB"/>
</dbReference>
<comment type="subcellular location">
    <subcellularLocation>
        <location evidence="1">Cell envelope</location>
    </subcellularLocation>
</comment>
<evidence type="ECO:0000259" key="6">
    <source>
        <dbReference type="Pfam" id="PF25919"/>
    </source>
</evidence>
<feature type="coiled-coil region" evidence="4">
    <location>
        <begin position="100"/>
        <end position="157"/>
    </location>
</feature>
<evidence type="ECO:0000313" key="9">
    <source>
        <dbReference type="Proteomes" id="UP000272528"/>
    </source>
</evidence>
<feature type="compositionally biased region" description="Gly residues" evidence="5">
    <location>
        <begin position="307"/>
        <end position="332"/>
    </location>
</feature>
<dbReference type="InterPro" id="IPR058636">
    <property type="entry name" value="Beta-barrel_YknX"/>
</dbReference>
<dbReference type="PANTHER" id="PTHR32347">
    <property type="entry name" value="EFFLUX SYSTEM COMPONENT YKNX-RELATED"/>
    <property type="match status" value="1"/>
</dbReference>
<keyword evidence="9" id="KW-1185">Reference proteome</keyword>
<dbReference type="Gene3D" id="2.40.420.20">
    <property type="match status" value="1"/>
</dbReference>
<dbReference type="RefSeq" id="WP_126014884.1">
    <property type="nucleotide sequence ID" value="NZ_CP034437.1"/>
</dbReference>
<dbReference type="NCBIfam" id="TIGR01730">
    <property type="entry name" value="RND_mfp"/>
    <property type="match status" value="1"/>
</dbReference>
<dbReference type="EMBL" id="CP034437">
    <property type="protein sequence ID" value="AZN39874.1"/>
    <property type="molecule type" value="Genomic_DNA"/>
</dbReference>
<keyword evidence="3 4" id="KW-0175">Coiled coil</keyword>
<feature type="domain" description="CusB-like barrel-sandwich hybrid" evidence="6">
    <location>
        <begin position="62"/>
        <end position="192"/>
    </location>
</feature>
<accession>A0A3S9A2K1</accession>
<dbReference type="InterPro" id="IPR006143">
    <property type="entry name" value="RND_pump_MFP"/>
</dbReference>
<evidence type="ECO:0000256" key="4">
    <source>
        <dbReference type="SAM" id="Coils"/>
    </source>
</evidence>
<dbReference type="PANTHER" id="PTHR32347:SF14">
    <property type="entry name" value="EFFLUX SYSTEM COMPONENT YKNX-RELATED"/>
    <property type="match status" value="1"/>
</dbReference>
<comment type="similarity">
    <text evidence="2">Belongs to the membrane fusion protein (MFP) (TC 8.A.1) family.</text>
</comment>
<dbReference type="GO" id="GO:0030313">
    <property type="term" value="C:cell envelope"/>
    <property type="evidence" value="ECO:0007669"/>
    <property type="project" value="UniProtKB-SubCell"/>
</dbReference>
<feature type="region of interest" description="Disordered" evidence="5">
    <location>
        <begin position="453"/>
        <end position="479"/>
    </location>
</feature>
<gene>
    <name evidence="8" type="ORF">EJC50_09605</name>
</gene>
<evidence type="ECO:0000313" key="8">
    <source>
        <dbReference type="EMBL" id="AZN39874.1"/>
    </source>
</evidence>
<dbReference type="OrthoDB" id="2023301at2"/>
<dbReference type="GO" id="GO:0022857">
    <property type="term" value="F:transmembrane transporter activity"/>
    <property type="evidence" value="ECO:0007669"/>
    <property type="project" value="InterPro"/>
</dbReference>
<dbReference type="Pfam" id="PF25990">
    <property type="entry name" value="Beta-barrel_YknX"/>
    <property type="match status" value="1"/>
</dbReference>
<dbReference type="Gene3D" id="2.40.30.170">
    <property type="match status" value="1"/>
</dbReference>
<evidence type="ECO:0000259" key="7">
    <source>
        <dbReference type="Pfam" id="PF25990"/>
    </source>
</evidence>
<feature type="region of interest" description="Disordered" evidence="5">
    <location>
        <begin position="302"/>
        <end position="381"/>
    </location>
</feature>
<dbReference type="GO" id="GO:0016020">
    <property type="term" value="C:membrane"/>
    <property type="evidence" value="ECO:0007669"/>
    <property type="project" value="InterPro"/>
</dbReference>
<reference evidence="9" key="1">
    <citation type="submission" date="2018-12" db="EMBL/GenBank/DDBJ databases">
        <title>Genome sequence of Peanibacillus sp.</title>
        <authorList>
            <person name="Subramani G."/>
            <person name="Srinivasan S."/>
            <person name="Kim M.K."/>
        </authorList>
    </citation>
    <scope>NUCLEOTIDE SEQUENCE [LARGE SCALE GENOMIC DNA]</scope>
    <source>
        <strain evidence="9">18JY67-1</strain>
    </source>
</reference>
<sequence>MRKWWVLGIGVVLVAAAVVVYLKMDKKEKPVTQAQATTQVVKGTIDVSVSGTGSLAPVSRETIKGSAQGTVEKVYVKEGDVVKKGDVLLTIEGEDNSDKIKSEQVNLESKKLDLQDIQSKLKSATDENDIASIKLNLKKQQLSIDSSNETIADLEDAQDGDTITAPIAGKITTLSVLEGDSLSPSTELMEIADFDHLQIAVGIDELDIAKVKVGQSATVSVEAISGKTFTGKVTKIADEGTASNGVASFDVTVAIDKPGELKSGMSAEASIEIEKKENTLMLPIDAVQSLGGRYMVILPTGTTGTTTGKGQGAAGTGTGTGQGTGTGKGEAGTGTEKGNAGAGQGAPSGQGQGSFGGRGAASGQGQGGGRTGSRNNFASRLGGTPTMIEVGIHNEDYIEVLSGLKEGDRVVVPTVVTSTTNQQQGFGAGGFGGGFGGFGGGGGTFRAAGGGGGFGGGGGGQRTTSGGGGGGTGGGGGSR</sequence>
<dbReference type="AlphaFoldDB" id="A0A3S9A2K1"/>
<feature type="domain" description="YknX-like beta-barrel" evidence="7">
    <location>
        <begin position="198"/>
        <end position="269"/>
    </location>
</feature>
<feature type="compositionally biased region" description="Gly residues" evidence="5">
    <location>
        <begin position="340"/>
        <end position="371"/>
    </location>
</feature>
<evidence type="ECO:0000256" key="2">
    <source>
        <dbReference type="ARBA" id="ARBA00009477"/>
    </source>
</evidence>
<organism evidence="8 9">
    <name type="scientific">Paenibacillus albus</name>
    <dbReference type="NCBI Taxonomy" id="2495582"/>
    <lineage>
        <taxon>Bacteria</taxon>
        <taxon>Bacillati</taxon>
        <taxon>Bacillota</taxon>
        <taxon>Bacilli</taxon>
        <taxon>Bacillales</taxon>
        <taxon>Paenibacillaceae</taxon>
        <taxon>Paenibacillus</taxon>
    </lineage>
</organism>
<dbReference type="InterPro" id="IPR050465">
    <property type="entry name" value="UPF0194_transport"/>
</dbReference>
<dbReference type="KEGG" id="palb:EJC50_09605"/>
<protein>
    <submittedName>
        <fullName evidence="8">Efflux RND transporter periplasmic adaptor subunit</fullName>
    </submittedName>
</protein>
<evidence type="ECO:0000256" key="1">
    <source>
        <dbReference type="ARBA" id="ARBA00004196"/>
    </source>
</evidence>